<proteinExistence type="predicted"/>
<dbReference type="RefSeq" id="WP_130097739.1">
    <property type="nucleotide sequence ID" value="NZ_RCYA01000004.1"/>
</dbReference>
<comment type="subcellular location">
    <subcellularLocation>
        <location evidence="1">Cell outer membrane</location>
        <topology evidence="1">Multi-pass membrane protein</topology>
    </subcellularLocation>
</comment>
<dbReference type="PANTHER" id="PTHR35892">
    <property type="entry name" value="OUTER MEMBRANE PROTEIN PAGN-RELATED"/>
    <property type="match status" value="1"/>
</dbReference>
<evidence type="ECO:0000256" key="5">
    <source>
        <dbReference type="ARBA" id="ARBA00023136"/>
    </source>
</evidence>
<dbReference type="PROSITE" id="PS00695">
    <property type="entry name" value="ENT_VIR_OMP_2"/>
    <property type="match status" value="1"/>
</dbReference>
<dbReference type="SUPFAM" id="SSF56925">
    <property type="entry name" value="OMPA-like"/>
    <property type="match status" value="1"/>
</dbReference>
<feature type="signal peptide" evidence="6">
    <location>
        <begin position="1"/>
        <end position="22"/>
    </location>
</feature>
<protein>
    <submittedName>
        <fullName evidence="8">Attachment protein</fullName>
    </submittedName>
</protein>
<dbReference type="InterPro" id="IPR027385">
    <property type="entry name" value="Beta-barrel_OMP"/>
</dbReference>
<sequence length="196" mass="22248">MKFKLCALLALSGALFVNQAYADSSRNTFSVGYANTKITLTDGEKHDLHGTNFKYRHEFNSNFSLVGTFTIARNEDNQKGYYRGYGYDQTTGKWTFDKLMYGKVRTDKQKYYSLTVGPSYRFNDYISAYAVAGIARTESSISTREYKTSDKHTAAAYGAGVQIDLINNWVVDVAYDYMKKGDVKTKTWIVGVGYRF</sequence>
<keyword evidence="3" id="KW-0812">Transmembrane</keyword>
<gene>
    <name evidence="8" type="ORF">EAJ18_11940</name>
</gene>
<evidence type="ECO:0000256" key="3">
    <source>
        <dbReference type="ARBA" id="ARBA00022692"/>
    </source>
</evidence>
<dbReference type="InterPro" id="IPR051723">
    <property type="entry name" value="Bact_OM_Invasion-Related"/>
</dbReference>
<evidence type="ECO:0000259" key="7">
    <source>
        <dbReference type="Pfam" id="PF13505"/>
    </source>
</evidence>
<evidence type="ECO:0000256" key="1">
    <source>
        <dbReference type="ARBA" id="ARBA00004571"/>
    </source>
</evidence>
<evidence type="ECO:0000256" key="4">
    <source>
        <dbReference type="ARBA" id="ARBA00022729"/>
    </source>
</evidence>
<dbReference type="InterPro" id="IPR011250">
    <property type="entry name" value="OMP/PagP_B-barrel"/>
</dbReference>
<feature type="chain" id="PRO_5046917607" evidence="6">
    <location>
        <begin position="23"/>
        <end position="196"/>
    </location>
</feature>
<reference evidence="8 9" key="1">
    <citation type="journal article" date="2019" name="Science, e1252229">
        <title>Invertible promoters mediate bacterial phase variation, antibiotic resistance, and host adaptation in the gut.</title>
        <authorList>
            <person name="Jiang X."/>
            <person name="Hall A.B."/>
            <person name="Arthur T.D."/>
            <person name="Plichta D.R."/>
            <person name="Covington C.T."/>
            <person name="Poyet M."/>
            <person name="Crothers J."/>
            <person name="Moses P.L."/>
            <person name="Tolonen A.C."/>
            <person name="Vlamakis H."/>
            <person name="Alm E.J."/>
            <person name="Xavier R.J."/>
        </authorList>
    </citation>
    <scope>NUCLEOTIDE SEQUENCE [LARGE SCALE GENOMIC DNA]</scope>
    <source>
        <strain evidence="9">ca_0067</strain>
    </source>
</reference>
<evidence type="ECO:0000256" key="2">
    <source>
        <dbReference type="ARBA" id="ARBA00022452"/>
    </source>
</evidence>
<evidence type="ECO:0000256" key="6">
    <source>
        <dbReference type="SAM" id="SignalP"/>
    </source>
</evidence>
<dbReference type="Pfam" id="PF13505">
    <property type="entry name" value="OMP_b-brl"/>
    <property type="match status" value="1"/>
</dbReference>
<keyword evidence="9" id="KW-1185">Reference proteome</keyword>
<dbReference type="PANTHER" id="PTHR35892:SF2">
    <property type="entry name" value="OUTER MEMBRANE PROTEIN PAGN"/>
    <property type="match status" value="1"/>
</dbReference>
<dbReference type="Gene3D" id="2.40.160.20">
    <property type="match status" value="1"/>
</dbReference>
<feature type="domain" description="Outer membrane protein beta-barrel" evidence="7">
    <location>
        <begin position="8"/>
        <end position="196"/>
    </location>
</feature>
<organism evidence="8 9">
    <name type="scientific">Citrobacter amalonaticus</name>
    <dbReference type="NCBI Taxonomy" id="35703"/>
    <lineage>
        <taxon>Bacteria</taxon>
        <taxon>Pseudomonadati</taxon>
        <taxon>Pseudomonadota</taxon>
        <taxon>Gammaproteobacteria</taxon>
        <taxon>Enterobacterales</taxon>
        <taxon>Enterobacteriaceae</taxon>
        <taxon>Citrobacter</taxon>
    </lineage>
</organism>
<name>A0ABY0HUY7_CITAM</name>
<dbReference type="InterPro" id="IPR000758">
    <property type="entry name" value="Enterovir_OMP"/>
</dbReference>
<comment type="caution">
    <text evidence="8">The sequence shown here is derived from an EMBL/GenBank/DDBJ whole genome shotgun (WGS) entry which is preliminary data.</text>
</comment>
<keyword evidence="4 6" id="KW-0732">Signal</keyword>
<dbReference type="PRINTS" id="PR00316">
    <property type="entry name" value="ENTEROVIROMP"/>
</dbReference>
<accession>A0ABY0HUY7</accession>
<dbReference type="EMBL" id="RCYA01000004">
    <property type="protein sequence ID" value="RYT43778.1"/>
    <property type="molecule type" value="Genomic_DNA"/>
</dbReference>
<keyword evidence="2" id="KW-1134">Transmembrane beta strand</keyword>
<evidence type="ECO:0000313" key="8">
    <source>
        <dbReference type="EMBL" id="RYT43778.1"/>
    </source>
</evidence>
<dbReference type="Proteomes" id="UP000292985">
    <property type="component" value="Unassembled WGS sequence"/>
</dbReference>
<evidence type="ECO:0000313" key="9">
    <source>
        <dbReference type="Proteomes" id="UP000292985"/>
    </source>
</evidence>
<keyword evidence="5" id="KW-0472">Membrane</keyword>